<keyword evidence="1" id="KW-1133">Transmembrane helix</keyword>
<organism evidence="2 3">
    <name type="scientific">Marixanthomonas ophiurae</name>
    <dbReference type="NCBI Taxonomy" id="387659"/>
    <lineage>
        <taxon>Bacteria</taxon>
        <taxon>Pseudomonadati</taxon>
        <taxon>Bacteroidota</taxon>
        <taxon>Flavobacteriia</taxon>
        <taxon>Flavobacteriales</taxon>
        <taxon>Flavobacteriaceae</taxon>
        <taxon>Marixanthomonas</taxon>
    </lineage>
</organism>
<evidence type="ECO:0000256" key="1">
    <source>
        <dbReference type="SAM" id="Phobius"/>
    </source>
</evidence>
<reference evidence="2 3" key="1">
    <citation type="journal article" date="2007" name="Int. J. Syst. Evol. Microbiol.">
        <title>Marixanthomonas ophiurae gen. nov., sp. nov., a marine bacterium of the family Flavobacteriaceae isolated from a deep-sea brittle star.</title>
        <authorList>
            <person name="Romanenko L.A."/>
            <person name="Uchino M."/>
            <person name="Frolova G.M."/>
            <person name="Mikhailov V.V."/>
        </authorList>
    </citation>
    <scope>NUCLEOTIDE SEQUENCE [LARGE SCALE GENOMIC DNA]</scope>
    <source>
        <strain evidence="2 3">KMM 3046</strain>
    </source>
</reference>
<feature type="transmembrane region" description="Helical" evidence="1">
    <location>
        <begin position="44"/>
        <end position="65"/>
    </location>
</feature>
<evidence type="ECO:0000313" key="3">
    <source>
        <dbReference type="Proteomes" id="UP000261082"/>
    </source>
</evidence>
<keyword evidence="1" id="KW-0472">Membrane</keyword>
<feature type="transmembrane region" description="Helical" evidence="1">
    <location>
        <begin position="20"/>
        <end position="38"/>
    </location>
</feature>
<comment type="caution">
    <text evidence="2">The sequence shown here is derived from an EMBL/GenBank/DDBJ whole genome shotgun (WGS) entry which is preliminary data.</text>
</comment>
<keyword evidence="1" id="KW-0812">Transmembrane</keyword>
<dbReference type="OrthoDB" id="1467832at2"/>
<name>A0A3E1QDZ4_9FLAO</name>
<evidence type="ECO:0000313" key="2">
    <source>
        <dbReference type="EMBL" id="RFN60276.1"/>
    </source>
</evidence>
<feature type="transmembrane region" description="Helical" evidence="1">
    <location>
        <begin position="72"/>
        <end position="93"/>
    </location>
</feature>
<dbReference type="Proteomes" id="UP000261082">
    <property type="component" value="Unassembled WGS sequence"/>
</dbReference>
<proteinExistence type="predicted"/>
<dbReference type="AlphaFoldDB" id="A0A3E1QDZ4"/>
<protein>
    <submittedName>
        <fullName evidence="2">Uncharacterized protein</fullName>
    </submittedName>
</protein>
<dbReference type="RefSeq" id="WP_117159335.1">
    <property type="nucleotide sequence ID" value="NZ_QVID01000001.1"/>
</dbReference>
<accession>A0A3E1QDZ4</accession>
<sequence length="94" mass="10238">MTLYAKLNQDFSKNYMANSVLGIILSTCIGSIAVMTSLMHGNGIFQMFLVLLSVSICSIHNASILTLQKAELVFKLLMISVIINTLIILGNGLF</sequence>
<keyword evidence="3" id="KW-1185">Reference proteome</keyword>
<dbReference type="EMBL" id="QVID01000001">
    <property type="protein sequence ID" value="RFN60276.1"/>
    <property type="molecule type" value="Genomic_DNA"/>
</dbReference>
<gene>
    <name evidence="2" type="ORF">DZ858_09615</name>
</gene>